<dbReference type="KEGG" id="vg:65115188"/>
<keyword evidence="2" id="KW-1185">Reference proteome</keyword>
<dbReference type="RefSeq" id="YP_010097527.1">
    <property type="nucleotide sequence ID" value="NC_055759.1"/>
</dbReference>
<dbReference type="GeneID" id="65115188"/>
<dbReference type="EMBL" id="MH590592">
    <property type="protein sequence ID" value="AXH69138.1"/>
    <property type="molecule type" value="Genomic_DNA"/>
</dbReference>
<reference evidence="1 2" key="1">
    <citation type="submission" date="2018-07" db="EMBL/GenBank/DDBJ databases">
        <authorList>
            <person name="Miller T.W."/>
            <person name="Bachhofer D.L."/>
            <person name="Cooper A."/>
            <person name="Doty J.C."/>
            <person name="Katuri J."/>
            <person name="Musgrave J.W."/>
            <person name="Palumbo A.J."/>
            <person name="Spann H.O."/>
            <person name="Edwards J.C."/>
            <person name="Meik J.M."/>
            <person name="Edwards D.C."/>
            <person name="Warner M.H."/>
            <person name="Garlena R.A."/>
            <person name="Russell D.A."/>
            <person name="Pope W.H."/>
            <person name="Jacobs-Sera D."/>
            <person name="Hatfull G.F."/>
        </authorList>
    </citation>
    <scope>NUCLEOTIDE SEQUENCE [LARGE SCALE GENOMIC DNA]</scope>
</reference>
<organism evidence="1 2">
    <name type="scientific">Mycobacterium phage Ryadel</name>
    <dbReference type="NCBI Taxonomy" id="2283292"/>
    <lineage>
        <taxon>Viruses</taxon>
        <taxon>Duplodnaviria</taxon>
        <taxon>Heunggongvirae</taxon>
        <taxon>Uroviricota</taxon>
        <taxon>Caudoviricetes</taxon>
        <taxon>Corndogvirus</taxon>
        <taxon>Corndogvirus ryadel</taxon>
    </lineage>
</organism>
<protein>
    <recommendedName>
        <fullName evidence="3">Glycosyltransferase</fullName>
    </recommendedName>
</protein>
<evidence type="ECO:0008006" key="3">
    <source>
        <dbReference type="Google" id="ProtNLM"/>
    </source>
</evidence>
<gene>
    <name evidence="1" type="primary">37</name>
    <name evidence="1" type="ORF">SEA_RYADEL_37</name>
</gene>
<name>A0A345MF07_9CAUD</name>
<evidence type="ECO:0000313" key="2">
    <source>
        <dbReference type="Proteomes" id="UP000259996"/>
    </source>
</evidence>
<sequence length="289" mass="33175">MSDRPITLFMFAGREGNMRCNLPLIRQILDENPNVQFDIWNLARKPADAEYLRTIQSGSGLRVINNFAGPRAYRFLNKVWSYYAQDKFKDQLFVKMDDDVVFIETEKFDAFVDEVEAHPEHVLSAEVINNGACTEFVPGLNTKFRKMGIDLLDVHESNAYALMAHQHMERNWEKLVGRKTSVTDIETWLSINFIGMNWDVLRRLNGHIGNRAPEWIAGRQWLPHHRIGDEGAANMLPRAVMQGFTVGHLGFGPQKLTDAQEDEWREVYTKIGQKYLLDVRKPNTPGGGL</sequence>
<evidence type="ECO:0000313" key="1">
    <source>
        <dbReference type="EMBL" id="AXH69138.1"/>
    </source>
</evidence>
<proteinExistence type="predicted"/>
<dbReference type="Proteomes" id="UP000259996">
    <property type="component" value="Segment"/>
</dbReference>
<accession>A0A345MF07</accession>